<organism evidence="3 4">
    <name type="scientific">Theileria orientalis</name>
    <dbReference type="NCBI Taxonomy" id="68886"/>
    <lineage>
        <taxon>Eukaryota</taxon>
        <taxon>Sar</taxon>
        <taxon>Alveolata</taxon>
        <taxon>Apicomplexa</taxon>
        <taxon>Aconoidasida</taxon>
        <taxon>Piroplasmida</taxon>
        <taxon>Theileriidae</taxon>
        <taxon>Theileria</taxon>
    </lineage>
</organism>
<feature type="region of interest" description="Disordered" evidence="1">
    <location>
        <begin position="105"/>
        <end position="132"/>
    </location>
</feature>
<feature type="chain" id="PRO_5037248394" evidence="2">
    <location>
        <begin position="25"/>
        <end position="830"/>
    </location>
</feature>
<feature type="compositionally biased region" description="Polar residues" evidence="1">
    <location>
        <begin position="597"/>
        <end position="649"/>
    </location>
</feature>
<feature type="compositionally biased region" description="Low complexity" evidence="1">
    <location>
        <begin position="650"/>
        <end position="678"/>
    </location>
</feature>
<keyword evidence="3" id="KW-0378">Hydrolase</keyword>
<feature type="region of interest" description="Disordered" evidence="1">
    <location>
        <begin position="389"/>
        <end position="434"/>
    </location>
</feature>
<evidence type="ECO:0000256" key="1">
    <source>
        <dbReference type="SAM" id="MobiDB-lite"/>
    </source>
</evidence>
<feature type="region of interest" description="Disordered" evidence="1">
    <location>
        <begin position="588"/>
        <end position="830"/>
    </location>
</feature>
<sequence length="830" mass="91426">MNMVLLFWCKILSLVLLCRPYAVACDHSGSTKKSKFEDADTQPLCLANRNNSNNAGGESKIIYPDKIESDGRTSKSYRPPKRRYRGATSRRITDYRYVNTPKMRVQGDDEIPLPSRRRERRGRGRPISNPNHARMEYLSRKVLMLLDLNNTQKPYGYDVSFDRNKITCRAIHPYLFGVVKRGNITLWKTKTGDYPYKVVCTTVGGTENCKVYFPDYENDYPSSKPTRVDVYRRVGNANLGPEKAAAHLYFNTHDHMSPETYGQRGPVLNPQHTPTGETNATPHTSLDAQPDGTNLPPDETVAGQETAAGDQPDQIIDSAQPQEGQQASEDVTKVNQGVDLNPGVAGATPDSVLGSMAGAIPRQNPSETERVSHVEVMSDYFNQAFHPISDHGFQPVHGYDMPHRSRRRRRRSSRRDFDHDMSYPSSHHHHGSFHTDYDHDNSYHIASHYETYYPSNREFRDYPTAAYPEPHEPTILVPKRTDFNSQINPRDVVVDTSQDRQGAFDISVDRKKPQNLVLTFATKSNVYVFDGSHHSFALNQSNAETGTNDQASGTNPYQHIVFNGQDPTRLNLDAGSVRISCPTQVIDGVPMPRGAQPAQSNAQVTSNVSRPAAQTTQIPASVQNLRSTGPGSANVNTTANTSPPSSQRTNQQAANQQPPNQQAPRPQPASQPAANHPPANQPAPNQPPVNQSPNQQPATQQETRPQAANEQEHRPQASSQQEPRPQAATQQEPTPKVVPQQAPRPQPASQPAVKPQPASQPAVKPQPASQPAVKPQPASQPAVKPQPASQPAVKPKPAQQPQPGAGKPSGSAQAHASDDHGSDLDLVFEE</sequence>
<dbReference type="AlphaFoldDB" id="A0A976M3X8"/>
<keyword evidence="2" id="KW-0732">Signal</keyword>
<feature type="signal peptide" evidence="2">
    <location>
        <begin position="1"/>
        <end position="24"/>
    </location>
</feature>
<protein>
    <submittedName>
        <fullName evidence="3">Phosphoinositide 5-phosphatase</fullName>
        <ecNumber evidence="3">3.1.3.36</ecNumber>
    </submittedName>
</protein>
<reference evidence="3" key="1">
    <citation type="submission" date="2022-07" db="EMBL/GenBank/DDBJ databases">
        <title>Evaluation of T. orientalis genome assembly methods using nanopore sequencing and analysis of variation between genomes.</title>
        <authorList>
            <person name="Yam J."/>
            <person name="Micallef M.L."/>
            <person name="Liu M."/>
            <person name="Djordjevic S.P."/>
            <person name="Bogema D.R."/>
            <person name="Jenkins C."/>
        </authorList>
    </citation>
    <scope>NUCLEOTIDE SEQUENCE</scope>
    <source>
        <strain evidence="3">Fish Creek</strain>
    </source>
</reference>
<feature type="compositionally biased region" description="Basic and acidic residues" evidence="1">
    <location>
        <begin position="63"/>
        <end position="73"/>
    </location>
</feature>
<feature type="region of interest" description="Disordered" evidence="1">
    <location>
        <begin position="255"/>
        <end position="307"/>
    </location>
</feature>
<feature type="compositionally biased region" description="Basic residues" evidence="1">
    <location>
        <begin position="404"/>
        <end position="413"/>
    </location>
</feature>
<dbReference type="EC" id="3.1.3.36" evidence="3"/>
<feature type="compositionally biased region" description="Low complexity" evidence="1">
    <location>
        <begin position="688"/>
        <end position="698"/>
    </location>
</feature>
<feature type="compositionally biased region" description="Polar residues" evidence="1">
    <location>
        <begin position="716"/>
        <end position="733"/>
    </location>
</feature>
<feature type="compositionally biased region" description="Polar residues" evidence="1">
    <location>
        <begin position="270"/>
        <end position="287"/>
    </location>
</feature>
<gene>
    <name evidence="3" type="ORF">MACJ_000375</name>
</gene>
<proteinExistence type="predicted"/>
<dbReference type="OrthoDB" id="10468894at2759"/>
<evidence type="ECO:0000256" key="2">
    <source>
        <dbReference type="SAM" id="SignalP"/>
    </source>
</evidence>
<feature type="compositionally biased region" description="Low complexity" evidence="1">
    <location>
        <begin position="785"/>
        <end position="812"/>
    </location>
</feature>
<feature type="region of interest" description="Disordered" evidence="1">
    <location>
        <begin position="56"/>
        <end position="90"/>
    </location>
</feature>
<dbReference type="EMBL" id="CP056065">
    <property type="protein sequence ID" value="UKJ87933.2"/>
    <property type="molecule type" value="Genomic_DNA"/>
</dbReference>
<evidence type="ECO:0000313" key="3">
    <source>
        <dbReference type="EMBL" id="UKJ87933.2"/>
    </source>
</evidence>
<accession>A0A976M3X8</accession>
<name>A0A976M3X8_THEOR</name>
<dbReference type="Proteomes" id="UP000244803">
    <property type="component" value="Chromosome 1"/>
</dbReference>
<dbReference type="GO" id="GO:0004439">
    <property type="term" value="F:phosphatidylinositol-4,5-bisphosphate 5-phosphatase activity"/>
    <property type="evidence" value="ECO:0007669"/>
    <property type="project" value="UniProtKB-EC"/>
</dbReference>
<feature type="compositionally biased region" description="Basic residues" evidence="1">
    <location>
        <begin position="115"/>
        <end position="124"/>
    </location>
</feature>
<evidence type="ECO:0000313" key="4">
    <source>
        <dbReference type="Proteomes" id="UP000244803"/>
    </source>
</evidence>
<feature type="compositionally biased region" description="Polar residues" evidence="1">
    <location>
        <begin position="699"/>
        <end position="709"/>
    </location>
</feature>